<keyword evidence="1" id="KW-0732">Signal</keyword>
<comment type="caution">
    <text evidence="2">The sequence shown here is derived from an EMBL/GenBank/DDBJ whole genome shotgun (WGS) entry which is preliminary data.</text>
</comment>
<evidence type="ECO:0000313" key="2">
    <source>
        <dbReference type="EMBL" id="MQL94348.1"/>
    </source>
</evidence>
<evidence type="ECO:0008006" key="4">
    <source>
        <dbReference type="Google" id="ProtNLM"/>
    </source>
</evidence>
<organism evidence="2 3">
    <name type="scientific">Colocasia esculenta</name>
    <name type="common">Wild taro</name>
    <name type="synonym">Arum esculentum</name>
    <dbReference type="NCBI Taxonomy" id="4460"/>
    <lineage>
        <taxon>Eukaryota</taxon>
        <taxon>Viridiplantae</taxon>
        <taxon>Streptophyta</taxon>
        <taxon>Embryophyta</taxon>
        <taxon>Tracheophyta</taxon>
        <taxon>Spermatophyta</taxon>
        <taxon>Magnoliopsida</taxon>
        <taxon>Liliopsida</taxon>
        <taxon>Araceae</taxon>
        <taxon>Aroideae</taxon>
        <taxon>Colocasieae</taxon>
        <taxon>Colocasia</taxon>
    </lineage>
</organism>
<protein>
    <recommendedName>
        <fullName evidence="4">Secreted protein</fullName>
    </recommendedName>
</protein>
<dbReference type="AlphaFoldDB" id="A0A843VDE2"/>
<evidence type="ECO:0000313" key="3">
    <source>
        <dbReference type="Proteomes" id="UP000652761"/>
    </source>
</evidence>
<dbReference type="Proteomes" id="UP000652761">
    <property type="component" value="Unassembled WGS sequence"/>
</dbReference>
<feature type="signal peptide" evidence="1">
    <location>
        <begin position="1"/>
        <end position="23"/>
    </location>
</feature>
<feature type="chain" id="PRO_5032816743" description="Secreted protein" evidence="1">
    <location>
        <begin position="24"/>
        <end position="96"/>
    </location>
</feature>
<evidence type="ECO:0000256" key="1">
    <source>
        <dbReference type="SAM" id="SignalP"/>
    </source>
</evidence>
<accession>A0A843VDE2</accession>
<reference evidence="2" key="1">
    <citation type="submission" date="2017-07" db="EMBL/GenBank/DDBJ databases">
        <title>Taro Niue Genome Assembly and Annotation.</title>
        <authorList>
            <person name="Atibalentja N."/>
            <person name="Keating K."/>
            <person name="Fields C.J."/>
        </authorList>
    </citation>
    <scope>NUCLEOTIDE SEQUENCE</scope>
    <source>
        <strain evidence="2">Niue_2</strain>
        <tissue evidence="2">Leaf</tissue>
    </source>
</reference>
<sequence>MGLRGCGGLVGLHSSLYLFSGAAVGPFVRDCETESQKEQRMLCTAHGRCCKASPARIADNFGFRWLVRRGNHVRTTLGVWVCRRQGGFGVLPLRSA</sequence>
<proteinExistence type="predicted"/>
<feature type="non-terminal residue" evidence="2">
    <location>
        <position position="96"/>
    </location>
</feature>
<name>A0A843VDE2_COLES</name>
<keyword evidence="3" id="KW-1185">Reference proteome</keyword>
<gene>
    <name evidence="2" type="ORF">Taro_027003</name>
</gene>
<dbReference type="EMBL" id="NMUH01001663">
    <property type="protein sequence ID" value="MQL94348.1"/>
    <property type="molecule type" value="Genomic_DNA"/>
</dbReference>